<feature type="compositionally biased region" description="Low complexity" evidence="1">
    <location>
        <begin position="29"/>
        <end position="49"/>
    </location>
</feature>
<organism evidence="2 3">
    <name type="scientific">Coniophora puteana (strain RWD-64-598)</name>
    <name type="common">Brown rot fungus</name>
    <dbReference type="NCBI Taxonomy" id="741705"/>
    <lineage>
        <taxon>Eukaryota</taxon>
        <taxon>Fungi</taxon>
        <taxon>Dikarya</taxon>
        <taxon>Basidiomycota</taxon>
        <taxon>Agaricomycotina</taxon>
        <taxon>Agaricomycetes</taxon>
        <taxon>Agaricomycetidae</taxon>
        <taxon>Boletales</taxon>
        <taxon>Coniophorineae</taxon>
        <taxon>Coniophoraceae</taxon>
        <taxon>Coniophora</taxon>
    </lineage>
</organism>
<dbReference type="KEGG" id="cput:CONPUDRAFT_82793"/>
<keyword evidence="3" id="KW-1185">Reference proteome</keyword>
<reference evidence="3" key="1">
    <citation type="journal article" date="2012" name="Science">
        <title>The Paleozoic origin of enzymatic lignin decomposition reconstructed from 31 fungal genomes.</title>
        <authorList>
            <person name="Floudas D."/>
            <person name="Binder M."/>
            <person name="Riley R."/>
            <person name="Barry K."/>
            <person name="Blanchette R.A."/>
            <person name="Henrissat B."/>
            <person name="Martinez A.T."/>
            <person name="Otillar R."/>
            <person name="Spatafora J.W."/>
            <person name="Yadav J.S."/>
            <person name="Aerts A."/>
            <person name="Benoit I."/>
            <person name="Boyd A."/>
            <person name="Carlson A."/>
            <person name="Copeland A."/>
            <person name="Coutinho P.M."/>
            <person name="de Vries R.P."/>
            <person name="Ferreira P."/>
            <person name="Findley K."/>
            <person name="Foster B."/>
            <person name="Gaskell J."/>
            <person name="Glotzer D."/>
            <person name="Gorecki P."/>
            <person name="Heitman J."/>
            <person name="Hesse C."/>
            <person name="Hori C."/>
            <person name="Igarashi K."/>
            <person name="Jurgens J.A."/>
            <person name="Kallen N."/>
            <person name="Kersten P."/>
            <person name="Kohler A."/>
            <person name="Kuees U."/>
            <person name="Kumar T.K.A."/>
            <person name="Kuo A."/>
            <person name="LaButti K."/>
            <person name="Larrondo L.F."/>
            <person name="Lindquist E."/>
            <person name="Ling A."/>
            <person name="Lombard V."/>
            <person name="Lucas S."/>
            <person name="Lundell T."/>
            <person name="Martin R."/>
            <person name="McLaughlin D.J."/>
            <person name="Morgenstern I."/>
            <person name="Morin E."/>
            <person name="Murat C."/>
            <person name="Nagy L.G."/>
            <person name="Nolan M."/>
            <person name="Ohm R.A."/>
            <person name="Patyshakuliyeva A."/>
            <person name="Rokas A."/>
            <person name="Ruiz-Duenas F.J."/>
            <person name="Sabat G."/>
            <person name="Salamov A."/>
            <person name="Samejima M."/>
            <person name="Schmutz J."/>
            <person name="Slot J.C."/>
            <person name="St John F."/>
            <person name="Stenlid J."/>
            <person name="Sun H."/>
            <person name="Sun S."/>
            <person name="Syed K."/>
            <person name="Tsang A."/>
            <person name="Wiebenga A."/>
            <person name="Young D."/>
            <person name="Pisabarro A."/>
            <person name="Eastwood D.C."/>
            <person name="Martin F."/>
            <person name="Cullen D."/>
            <person name="Grigoriev I.V."/>
            <person name="Hibbett D.S."/>
        </authorList>
    </citation>
    <scope>NUCLEOTIDE SEQUENCE [LARGE SCALE GENOMIC DNA]</scope>
    <source>
        <strain evidence="3">RWD-64-598 SS2</strain>
    </source>
</reference>
<dbReference type="AlphaFoldDB" id="A0A5M3MND6"/>
<dbReference type="OrthoDB" id="3222645at2759"/>
<feature type="region of interest" description="Disordered" evidence="1">
    <location>
        <begin position="230"/>
        <end position="280"/>
    </location>
</feature>
<feature type="region of interest" description="Disordered" evidence="1">
    <location>
        <begin position="150"/>
        <end position="189"/>
    </location>
</feature>
<proteinExistence type="predicted"/>
<evidence type="ECO:0000313" key="3">
    <source>
        <dbReference type="Proteomes" id="UP000053558"/>
    </source>
</evidence>
<feature type="region of interest" description="Disordered" evidence="1">
    <location>
        <begin position="345"/>
        <end position="369"/>
    </location>
</feature>
<accession>A0A5M3MND6</accession>
<sequence length="705" mass="79001">MPSFTSLWGYNTKAAPTTATSRHQSIDVRASASTKTSTRPSTSTSASTSSDKDKDRDWENLSTPTGRRSEEDHSSDADVQSLEGSRTHEDFMAEKRELAELRERCAELKKQNESLGRRMEKYSADNNRLREERAKREVEYKEALRKREEVYREEAKRRAGEYDEELRRRDKEHKEAVGVNNATRATAEDECHKMAEKVVQLKKQHEEDQLRILTLLNEAKAIERQREDIGKHGGELREELKRRASEHREAMRRRDEEHAAELKRRDTEHKEELARRDAAHKAALEEISTTRATAEEELRKQYAERITKYRKRHDDDQAYIATLVDETKTLERRLRDAGDAAHAANDSAGAWQREAERQGQDAKALRDERAHTKKQFDQVLSLLDVRSAELKGAQSFLSIADAATGTQVMDALRRLNGEVMQVAAFLAEATLEKFEFAFGGTSKMLSGAGDAGSGGTAVSAEERTFATQRMGSILGAKMVEHLAGKNHGEEPILLQIAFQAYLARVLEWVVGAWLVGDPTLNSFLDTLYSQVKTTVLGKWRAMTRAHLLASQPDRTRALNHISTTLLDGLAHILLAARCTTPPGDVKRALADKYTHRFALLAGLALDVNRVIGEDVTSSEYEVLAVKSGVVFERGEMEDAYDDGHSHSHSHSHSAGNGSAAKVLCPTDLGLVQRTKLAGGREGRWDVKVLLKPKVALESVVDFMDE</sequence>
<dbReference type="RefSeq" id="XP_007769561.1">
    <property type="nucleotide sequence ID" value="XM_007771371.1"/>
</dbReference>
<evidence type="ECO:0000313" key="2">
    <source>
        <dbReference type="EMBL" id="EIW80669.1"/>
    </source>
</evidence>
<gene>
    <name evidence="2" type="ORF">CONPUDRAFT_82793</name>
</gene>
<feature type="compositionally biased region" description="Polar residues" evidence="1">
    <location>
        <begin position="1"/>
        <end position="23"/>
    </location>
</feature>
<protein>
    <submittedName>
        <fullName evidence="2">Uncharacterized protein</fullName>
    </submittedName>
</protein>
<feature type="compositionally biased region" description="Basic and acidic residues" evidence="1">
    <location>
        <begin position="353"/>
        <end position="369"/>
    </location>
</feature>
<feature type="compositionally biased region" description="Basic and acidic residues" evidence="1">
    <location>
        <begin position="85"/>
        <end position="95"/>
    </location>
</feature>
<dbReference type="GeneID" id="19210473"/>
<dbReference type="Proteomes" id="UP000053558">
    <property type="component" value="Unassembled WGS sequence"/>
</dbReference>
<dbReference type="OMA" id="THEDFMA"/>
<evidence type="ECO:0000256" key="1">
    <source>
        <dbReference type="SAM" id="MobiDB-lite"/>
    </source>
</evidence>
<name>A0A5M3MND6_CONPW</name>
<feature type="region of interest" description="Disordered" evidence="1">
    <location>
        <begin position="1"/>
        <end position="95"/>
    </location>
</feature>
<comment type="caution">
    <text evidence="2">The sequence shown here is derived from an EMBL/GenBank/DDBJ whole genome shotgun (WGS) entry which is preliminary data.</text>
</comment>
<feature type="compositionally biased region" description="Basic and acidic residues" evidence="1">
    <location>
        <begin position="67"/>
        <end position="76"/>
    </location>
</feature>
<feature type="compositionally biased region" description="Basic and acidic residues" evidence="1">
    <location>
        <begin position="150"/>
        <end position="176"/>
    </location>
</feature>
<feature type="compositionally biased region" description="Basic and acidic residues" evidence="1">
    <location>
        <begin position="50"/>
        <end position="59"/>
    </location>
</feature>
<dbReference type="EMBL" id="JH711579">
    <property type="protein sequence ID" value="EIW80669.1"/>
    <property type="molecule type" value="Genomic_DNA"/>
</dbReference>